<dbReference type="AlphaFoldDB" id="A0A0X3VIH1"/>
<reference evidence="3" key="1">
    <citation type="submission" date="2015-10" db="EMBL/GenBank/DDBJ databases">
        <authorList>
            <person name="Ju K.-S."/>
            <person name="Doroghazi J.R."/>
            <person name="Metcalf W.W."/>
        </authorList>
    </citation>
    <scope>NUCLEOTIDE SEQUENCE [LARGE SCALE GENOMIC DNA]</scope>
    <source>
        <strain evidence="3">NRRL 3151</strain>
    </source>
</reference>
<dbReference type="Proteomes" id="UP000053923">
    <property type="component" value="Unassembled WGS sequence"/>
</dbReference>
<protein>
    <submittedName>
        <fullName evidence="2">Uncharacterized protein</fullName>
    </submittedName>
</protein>
<feature type="region of interest" description="Disordered" evidence="1">
    <location>
        <begin position="63"/>
        <end position="87"/>
    </location>
</feature>
<evidence type="ECO:0000256" key="1">
    <source>
        <dbReference type="SAM" id="MobiDB-lite"/>
    </source>
</evidence>
<organism evidence="2 3">
    <name type="scientific">Streptomyces regalis</name>
    <dbReference type="NCBI Taxonomy" id="68262"/>
    <lineage>
        <taxon>Bacteria</taxon>
        <taxon>Bacillati</taxon>
        <taxon>Actinomycetota</taxon>
        <taxon>Actinomycetes</taxon>
        <taxon>Kitasatosporales</taxon>
        <taxon>Streptomycetaceae</taxon>
        <taxon>Streptomyces</taxon>
    </lineage>
</organism>
<dbReference type="EMBL" id="LLZG01000024">
    <property type="protein sequence ID" value="KUL44448.1"/>
    <property type="molecule type" value="Genomic_DNA"/>
</dbReference>
<comment type="caution">
    <text evidence="2">The sequence shown here is derived from an EMBL/GenBank/DDBJ whole genome shotgun (WGS) entry which is preliminary data.</text>
</comment>
<proteinExistence type="predicted"/>
<keyword evidence="3" id="KW-1185">Reference proteome</keyword>
<accession>A0A0X3VIH1</accession>
<gene>
    <name evidence="2" type="ORF">ADL12_05350</name>
</gene>
<evidence type="ECO:0000313" key="3">
    <source>
        <dbReference type="Proteomes" id="UP000053923"/>
    </source>
</evidence>
<sequence>MCPLKREIEAFSNVVRSYFPEFLFPPPTGGLADFGHRGRAAATAGIRTYWTIRTYVACCGSGSQGEVAGEGDEALPRCSSETSARWA</sequence>
<name>A0A0X3VIH1_9ACTN</name>
<evidence type="ECO:0000313" key="2">
    <source>
        <dbReference type="EMBL" id="KUL44448.1"/>
    </source>
</evidence>